<keyword evidence="3" id="KW-1185">Reference proteome</keyword>
<feature type="non-terminal residue" evidence="2">
    <location>
        <position position="51"/>
    </location>
</feature>
<evidence type="ECO:0000313" key="2">
    <source>
        <dbReference type="EMBL" id="CAB0016353.1"/>
    </source>
</evidence>
<evidence type="ECO:0000256" key="1">
    <source>
        <dbReference type="SAM" id="MobiDB-lite"/>
    </source>
</evidence>
<evidence type="ECO:0000313" key="3">
    <source>
        <dbReference type="Proteomes" id="UP000479000"/>
    </source>
</evidence>
<proteinExistence type="predicted"/>
<feature type="region of interest" description="Disordered" evidence="1">
    <location>
        <begin position="29"/>
        <end position="51"/>
    </location>
</feature>
<sequence length="51" mass="5747">MELLVRPGATSRDARRLMFSRLCRRRCCSNKRPLHGTGPTEAESGHAPNRP</sequence>
<dbReference type="EMBL" id="CADCXU010030278">
    <property type="protein sequence ID" value="CAB0016353.1"/>
    <property type="molecule type" value="Genomic_DNA"/>
</dbReference>
<reference evidence="2 3" key="1">
    <citation type="submission" date="2020-02" db="EMBL/GenBank/DDBJ databases">
        <authorList>
            <person name="Ferguson B K."/>
        </authorList>
    </citation>
    <scope>NUCLEOTIDE SEQUENCE [LARGE SCALE GENOMIC DNA]</scope>
</reference>
<name>A0A6H5HGR4_9HEMI</name>
<accession>A0A6H5HGR4</accession>
<gene>
    <name evidence="2" type="ORF">NTEN_LOCUS20559</name>
</gene>
<dbReference type="Proteomes" id="UP000479000">
    <property type="component" value="Unassembled WGS sequence"/>
</dbReference>
<protein>
    <submittedName>
        <fullName evidence="2">Uncharacterized protein</fullName>
    </submittedName>
</protein>
<organism evidence="2 3">
    <name type="scientific">Nesidiocoris tenuis</name>
    <dbReference type="NCBI Taxonomy" id="355587"/>
    <lineage>
        <taxon>Eukaryota</taxon>
        <taxon>Metazoa</taxon>
        <taxon>Ecdysozoa</taxon>
        <taxon>Arthropoda</taxon>
        <taxon>Hexapoda</taxon>
        <taxon>Insecta</taxon>
        <taxon>Pterygota</taxon>
        <taxon>Neoptera</taxon>
        <taxon>Paraneoptera</taxon>
        <taxon>Hemiptera</taxon>
        <taxon>Heteroptera</taxon>
        <taxon>Panheteroptera</taxon>
        <taxon>Cimicomorpha</taxon>
        <taxon>Miridae</taxon>
        <taxon>Dicyphina</taxon>
        <taxon>Nesidiocoris</taxon>
    </lineage>
</organism>
<dbReference type="AlphaFoldDB" id="A0A6H5HGR4"/>